<dbReference type="InterPro" id="IPR001638">
    <property type="entry name" value="Solute-binding_3/MltF_N"/>
</dbReference>
<evidence type="ECO:0000256" key="1">
    <source>
        <dbReference type="ARBA" id="ARBA00004196"/>
    </source>
</evidence>
<feature type="signal peptide" evidence="5">
    <location>
        <begin position="1"/>
        <end position="35"/>
    </location>
</feature>
<gene>
    <name evidence="8" type="ORF">GCM10007888_52230</name>
    <name evidence="7" type="ORF">MOX02_07990</name>
</gene>
<dbReference type="Pfam" id="PF00497">
    <property type="entry name" value="SBP_bac_3"/>
    <property type="match status" value="1"/>
</dbReference>
<dbReference type="PANTHER" id="PTHR35936:SF17">
    <property type="entry name" value="ARGININE-BINDING EXTRACELLULAR PROTEIN ARTP"/>
    <property type="match status" value="1"/>
</dbReference>
<dbReference type="EMBL" id="BSPK01000107">
    <property type="protein sequence ID" value="GLS66840.1"/>
    <property type="molecule type" value="Genomic_DNA"/>
</dbReference>
<keyword evidence="10" id="KW-1185">Reference proteome</keyword>
<dbReference type="SUPFAM" id="SSF53850">
    <property type="entry name" value="Periplasmic binding protein-like II"/>
    <property type="match status" value="1"/>
</dbReference>
<comment type="similarity">
    <text evidence="2 4">Belongs to the bacterial solute-binding protein 3 family.</text>
</comment>
<reference evidence="8" key="1">
    <citation type="journal article" date="2014" name="Int. J. Syst. Evol. Microbiol.">
        <title>Complete genome of a new Firmicutes species belonging to the dominant human colonic microbiota ('Ruminococcus bicirculans') reveals two chromosomes and a selective capacity to utilize plant glucans.</title>
        <authorList>
            <consortium name="NISC Comparative Sequencing Program"/>
            <person name="Wegmann U."/>
            <person name="Louis P."/>
            <person name="Goesmann A."/>
            <person name="Henrissat B."/>
            <person name="Duncan S.H."/>
            <person name="Flint H.J."/>
        </authorList>
    </citation>
    <scope>NUCLEOTIDE SEQUENCE</scope>
    <source>
        <strain evidence="8">NBRC 107715</strain>
    </source>
</reference>
<evidence type="ECO:0000313" key="7">
    <source>
        <dbReference type="EMBL" id="GEP02761.1"/>
    </source>
</evidence>
<dbReference type="EMBL" id="BJZU01000009">
    <property type="protein sequence ID" value="GEP02761.1"/>
    <property type="molecule type" value="Genomic_DNA"/>
</dbReference>
<evidence type="ECO:0000313" key="8">
    <source>
        <dbReference type="EMBL" id="GLS66840.1"/>
    </source>
</evidence>
<dbReference type="OrthoDB" id="6192933at2"/>
<feature type="chain" id="PRO_5022022482" evidence="5">
    <location>
        <begin position="36"/>
        <end position="296"/>
    </location>
</feature>
<comment type="caution">
    <text evidence="7">The sequence shown here is derived from an EMBL/GenBank/DDBJ whole genome shotgun (WGS) entry which is preliminary data.</text>
</comment>
<feature type="domain" description="Solute-binding protein family 3/N-terminal" evidence="6">
    <location>
        <begin position="46"/>
        <end position="289"/>
    </location>
</feature>
<dbReference type="AlphaFoldDB" id="A0A512IYH5"/>
<reference evidence="10" key="2">
    <citation type="journal article" date="2019" name="Int. J. Syst. Evol. Microbiol.">
        <title>The Global Catalogue of Microorganisms (GCM) 10K type strain sequencing project: providing services to taxonomists for standard genome sequencing and annotation.</title>
        <authorList>
            <consortium name="The Broad Institute Genomics Platform"/>
            <consortium name="The Broad Institute Genome Sequencing Center for Infectious Disease"/>
            <person name="Wu L."/>
            <person name="Ma J."/>
        </authorList>
    </citation>
    <scope>NUCLEOTIDE SEQUENCE [LARGE SCALE GENOMIC DNA]</scope>
    <source>
        <strain evidence="10">NBRC 107715</strain>
    </source>
</reference>
<evidence type="ECO:0000313" key="10">
    <source>
        <dbReference type="Proteomes" id="UP001156856"/>
    </source>
</evidence>
<dbReference type="RefSeq" id="WP_147024431.1">
    <property type="nucleotide sequence ID" value="NZ_BJZU01000009.1"/>
</dbReference>
<proteinExistence type="inferred from homology"/>
<reference evidence="7 9" key="3">
    <citation type="submission" date="2019-07" db="EMBL/GenBank/DDBJ databases">
        <title>Whole genome shotgun sequence of Methylobacterium oxalidis NBRC 107715.</title>
        <authorList>
            <person name="Hosoyama A."/>
            <person name="Uohara A."/>
            <person name="Ohji S."/>
            <person name="Ichikawa N."/>
        </authorList>
    </citation>
    <scope>NUCLEOTIDE SEQUENCE [LARGE SCALE GENOMIC DNA]</scope>
    <source>
        <strain evidence="7 9">NBRC 107715</strain>
    </source>
</reference>
<dbReference type="Gene3D" id="3.40.190.10">
    <property type="entry name" value="Periplasmic binding protein-like II"/>
    <property type="match status" value="3"/>
</dbReference>
<dbReference type="GO" id="GO:0030313">
    <property type="term" value="C:cell envelope"/>
    <property type="evidence" value="ECO:0007669"/>
    <property type="project" value="UniProtKB-SubCell"/>
</dbReference>
<organism evidence="7 9">
    <name type="scientific">Methylobacterium oxalidis</name>
    <dbReference type="NCBI Taxonomy" id="944322"/>
    <lineage>
        <taxon>Bacteria</taxon>
        <taxon>Pseudomonadati</taxon>
        <taxon>Pseudomonadota</taxon>
        <taxon>Alphaproteobacteria</taxon>
        <taxon>Hyphomicrobiales</taxon>
        <taxon>Methylobacteriaceae</taxon>
        <taxon>Methylobacterium</taxon>
    </lineage>
</organism>
<accession>A0A512IYH5</accession>
<dbReference type="Proteomes" id="UP001156856">
    <property type="component" value="Unassembled WGS sequence"/>
</dbReference>
<name>A0A512IYH5_9HYPH</name>
<evidence type="ECO:0000256" key="2">
    <source>
        <dbReference type="ARBA" id="ARBA00010333"/>
    </source>
</evidence>
<dbReference type="PROSITE" id="PS01039">
    <property type="entry name" value="SBP_BACTERIAL_3"/>
    <property type="match status" value="1"/>
</dbReference>
<evidence type="ECO:0000256" key="5">
    <source>
        <dbReference type="SAM" id="SignalP"/>
    </source>
</evidence>
<dbReference type="InterPro" id="IPR018313">
    <property type="entry name" value="SBP_3_CS"/>
</dbReference>
<reference evidence="8" key="4">
    <citation type="submission" date="2023-01" db="EMBL/GenBank/DDBJ databases">
        <title>Draft genome sequence of Methylobacterium oxalidis strain NBRC 107715.</title>
        <authorList>
            <person name="Sun Q."/>
            <person name="Mori K."/>
        </authorList>
    </citation>
    <scope>NUCLEOTIDE SEQUENCE</scope>
    <source>
        <strain evidence="8">NBRC 107715</strain>
    </source>
</reference>
<dbReference type="PANTHER" id="PTHR35936">
    <property type="entry name" value="MEMBRANE-BOUND LYTIC MUREIN TRANSGLYCOSYLASE F"/>
    <property type="match status" value="1"/>
</dbReference>
<dbReference type="SMART" id="SM00062">
    <property type="entry name" value="PBPb"/>
    <property type="match status" value="1"/>
</dbReference>
<keyword evidence="3 5" id="KW-0732">Signal</keyword>
<protein>
    <submittedName>
        <fullName evidence="7">Amino acid ABC transporter substrate-binding protein</fullName>
    </submittedName>
</protein>
<sequence length="296" mass="31446">MRPALRAPSRASCRNLLRTLAIPGLALLAAGAAQARPLDEVVASGTLRVALYGDNAPFSEERGGKPRGIDVDLARAIAEKLGLRLDLRIVDAGENVDGDLRLNLWKGDLAGSPLADLMLHVPHDRMLATRNEQIFLTTPYFDQHLALAYRKGKVEDLRAVGDIAGHLVAVEGTSASDLQLLMAEGGRYRDALRHFRDFDAAARAYLAGETAILAGTRAGIEAALRAGGASPEENPVVEIAMPGLVKAQWELGGAVRTDSRDLAYAVGDAITALTAEGRLKAICETYGVGFTAPKGY</sequence>
<evidence type="ECO:0000256" key="3">
    <source>
        <dbReference type="ARBA" id="ARBA00022729"/>
    </source>
</evidence>
<dbReference type="Proteomes" id="UP000321960">
    <property type="component" value="Unassembled WGS sequence"/>
</dbReference>
<evidence type="ECO:0000313" key="9">
    <source>
        <dbReference type="Proteomes" id="UP000321960"/>
    </source>
</evidence>
<evidence type="ECO:0000256" key="4">
    <source>
        <dbReference type="RuleBase" id="RU003744"/>
    </source>
</evidence>
<comment type="subcellular location">
    <subcellularLocation>
        <location evidence="1">Cell envelope</location>
    </subcellularLocation>
</comment>
<evidence type="ECO:0000259" key="6">
    <source>
        <dbReference type="SMART" id="SM00062"/>
    </source>
</evidence>